<dbReference type="AlphaFoldDB" id="A0A1U7DEL5"/>
<evidence type="ECO:0000256" key="9">
    <source>
        <dbReference type="ARBA" id="ARBA00022741"/>
    </source>
</evidence>
<dbReference type="SMART" id="SM00388">
    <property type="entry name" value="HisKA"/>
    <property type="match status" value="1"/>
</dbReference>
<evidence type="ECO:0000256" key="3">
    <source>
        <dbReference type="ARBA" id="ARBA00012438"/>
    </source>
</evidence>
<keyword evidence="14" id="KW-0472">Membrane</keyword>
<dbReference type="PANTHER" id="PTHR44936:SF5">
    <property type="entry name" value="SENSOR HISTIDINE KINASE ENVZ"/>
    <property type="match status" value="1"/>
</dbReference>
<evidence type="ECO:0000313" key="15">
    <source>
        <dbReference type="EMBL" id="APX88437.1"/>
    </source>
</evidence>
<accession>A0A2M9DHC3</accession>
<dbReference type="Pfam" id="PF00512">
    <property type="entry name" value="HisKA"/>
    <property type="match status" value="1"/>
</dbReference>
<evidence type="ECO:0000256" key="5">
    <source>
        <dbReference type="ARBA" id="ARBA00022519"/>
    </source>
</evidence>
<keyword evidence="9" id="KW-0547">Nucleotide-binding</keyword>
<evidence type="ECO:0000256" key="10">
    <source>
        <dbReference type="ARBA" id="ARBA00022777"/>
    </source>
</evidence>
<gene>
    <name evidence="15" type="ORF">BV394_00730</name>
</gene>
<keyword evidence="16" id="KW-1185">Reference proteome</keyword>
<keyword evidence="8" id="KW-0812">Transmembrane</keyword>
<dbReference type="SUPFAM" id="SSF55874">
    <property type="entry name" value="ATPase domain of HSP90 chaperone/DNA topoisomerase II/histidine kinase"/>
    <property type="match status" value="1"/>
</dbReference>
<dbReference type="SMART" id="SM00304">
    <property type="entry name" value="HAMP"/>
    <property type="match status" value="1"/>
</dbReference>
<accession>A0A1U7DEL5</accession>
<evidence type="ECO:0000256" key="6">
    <source>
        <dbReference type="ARBA" id="ARBA00022553"/>
    </source>
</evidence>
<keyword evidence="10 15" id="KW-0418">Kinase</keyword>
<dbReference type="EMBL" id="CP019124">
    <property type="protein sequence ID" value="APX88437.1"/>
    <property type="molecule type" value="Genomic_DNA"/>
</dbReference>
<dbReference type="CDD" id="cd00075">
    <property type="entry name" value="HATPase"/>
    <property type="match status" value="1"/>
</dbReference>
<dbReference type="GO" id="GO:0005886">
    <property type="term" value="C:plasma membrane"/>
    <property type="evidence" value="ECO:0007669"/>
    <property type="project" value="UniProtKB-SubCell"/>
</dbReference>
<evidence type="ECO:0000256" key="4">
    <source>
        <dbReference type="ARBA" id="ARBA00022475"/>
    </source>
</evidence>
<name>A0A1U7DEL5_9RHOB</name>
<dbReference type="RefSeq" id="WP_076978461.1">
    <property type="nucleotide sequence ID" value="NZ_CP019124.1"/>
</dbReference>
<evidence type="ECO:0000256" key="2">
    <source>
        <dbReference type="ARBA" id="ARBA00004429"/>
    </source>
</evidence>
<sequence>MFFAWLKRYMPRSLYGRAALILIVPILVIQLVVGVAFLQRHFEGVTRQMTRNVALEVNFLADEVNASDPGRHEERARALGEPLALRTEFVRTAERAPSGTSDQRLFYDISGRVVIRTLRAEVPALRTVDLASDLRSVRMVLATRHGPMELSFRRGRVSASNPHQLLVLTLLTGVLMTFVAYRFLRNQLRPIKRLARAAEGFGKGHTVPFSPSGATEVRAAGNAFLDMRARIERQIEQRTMMLSGVSHDLRTPLTRLKLGLAMMDDPEAEALIRDVDEMEALLDAFLDFARGDATEEMTPTDPAALAREVVEAACRGGQQVTLAVEDAGGEGPQPAMRPLAVSRALTNLVSNAVRYGSRARVTLTVLGKSVRFTVEDDGPGIPDDRREEAMKPFARLDASRNQNRGSGVGLGLAIAADVARNHGGALRLGQSEELGGLKAELVIARHRTSRRS</sequence>
<evidence type="ECO:0000256" key="11">
    <source>
        <dbReference type="ARBA" id="ARBA00022840"/>
    </source>
</evidence>
<dbReference type="CDD" id="cd00082">
    <property type="entry name" value="HisKA"/>
    <property type="match status" value="1"/>
</dbReference>
<proteinExistence type="predicted"/>
<keyword evidence="4" id="KW-1003">Cell membrane</keyword>
<dbReference type="InterPro" id="IPR003660">
    <property type="entry name" value="HAMP_dom"/>
</dbReference>
<keyword evidence="11" id="KW-0067">ATP-binding</keyword>
<dbReference type="PROSITE" id="PS50885">
    <property type="entry name" value="HAMP"/>
    <property type="match status" value="1"/>
</dbReference>
<keyword evidence="5" id="KW-0997">Cell inner membrane</keyword>
<evidence type="ECO:0000256" key="14">
    <source>
        <dbReference type="ARBA" id="ARBA00023136"/>
    </source>
</evidence>
<organism evidence="15 16">
    <name type="scientific">Brevirhabdus pacifica</name>
    <dbReference type="NCBI Taxonomy" id="1267768"/>
    <lineage>
        <taxon>Bacteria</taxon>
        <taxon>Pseudomonadati</taxon>
        <taxon>Pseudomonadota</taxon>
        <taxon>Alphaproteobacteria</taxon>
        <taxon>Rhodobacterales</taxon>
        <taxon>Paracoccaceae</taxon>
        <taxon>Brevirhabdus</taxon>
    </lineage>
</organism>
<dbReference type="PROSITE" id="PS50109">
    <property type="entry name" value="HIS_KIN"/>
    <property type="match status" value="1"/>
</dbReference>
<evidence type="ECO:0000256" key="12">
    <source>
        <dbReference type="ARBA" id="ARBA00022989"/>
    </source>
</evidence>
<dbReference type="Gene3D" id="3.30.565.10">
    <property type="entry name" value="Histidine kinase-like ATPase, C-terminal domain"/>
    <property type="match status" value="1"/>
</dbReference>
<dbReference type="Gene3D" id="1.10.287.130">
    <property type="match status" value="1"/>
</dbReference>
<dbReference type="SUPFAM" id="SSF47384">
    <property type="entry name" value="Homodimeric domain of signal transducing histidine kinase"/>
    <property type="match status" value="1"/>
</dbReference>
<dbReference type="PANTHER" id="PTHR44936">
    <property type="entry name" value="SENSOR PROTEIN CREC"/>
    <property type="match status" value="1"/>
</dbReference>
<dbReference type="SMART" id="SM00387">
    <property type="entry name" value="HATPase_c"/>
    <property type="match status" value="1"/>
</dbReference>
<keyword evidence="7" id="KW-0808">Transferase</keyword>
<dbReference type="Pfam" id="PF02518">
    <property type="entry name" value="HATPase_c"/>
    <property type="match status" value="1"/>
</dbReference>
<dbReference type="Pfam" id="PF00672">
    <property type="entry name" value="HAMP"/>
    <property type="match status" value="1"/>
</dbReference>
<dbReference type="OrthoDB" id="9804645at2"/>
<dbReference type="Proteomes" id="UP000187266">
    <property type="component" value="Chromosome"/>
</dbReference>
<keyword evidence="6" id="KW-0597">Phosphoprotein</keyword>
<dbReference type="InterPro" id="IPR003594">
    <property type="entry name" value="HATPase_dom"/>
</dbReference>
<evidence type="ECO:0000256" key="1">
    <source>
        <dbReference type="ARBA" id="ARBA00000085"/>
    </source>
</evidence>
<dbReference type="InterPro" id="IPR036097">
    <property type="entry name" value="HisK_dim/P_sf"/>
</dbReference>
<dbReference type="EC" id="2.7.13.3" evidence="3"/>
<evidence type="ECO:0000256" key="8">
    <source>
        <dbReference type="ARBA" id="ARBA00022692"/>
    </source>
</evidence>
<dbReference type="GO" id="GO:0000155">
    <property type="term" value="F:phosphorelay sensor kinase activity"/>
    <property type="evidence" value="ECO:0007669"/>
    <property type="project" value="InterPro"/>
</dbReference>
<evidence type="ECO:0000313" key="16">
    <source>
        <dbReference type="Proteomes" id="UP000187266"/>
    </source>
</evidence>
<comment type="catalytic activity">
    <reaction evidence="1">
        <text>ATP + protein L-histidine = ADP + protein N-phospho-L-histidine.</text>
        <dbReference type="EC" id="2.7.13.3"/>
    </reaction>
</comment>
<dbReference type="InterPro" id="IPR036890">
    <property type="entry name" value="HATPase_C_sf"/>
</dbReference>
<comment type="subcellular location">
    <subcellularLocation>
        <location evidence="2">Cell inner membrane</location>
        <topology evidence="2">Multi-pass membrane protein</topology>
    </subcellularLocation>
</comment>
<protein>
    <recommendedName>
        <fullName evidence="3">histidine kinase</fullName>
        <ecNumber evidence="3">2.7.13.3</ecNumber>
    </recommendedName>
</protein>
<dbReference type="GO" id="GO:0005524">
    <property type="term" value="F:ATP binding"/>
    <property type="evidence" value="ECO:0007669"/>
    <property type="project" value="UniProtKB-KW"/>
</dbReference>
<keyword evidence="12" id="KW-1133">Transmembrane helix</keyword>
<dbReference type="InterPro" id="IPR003661">
    <property type="entry name" value="HisK_dim/P_dom"/>
</dbReference>
<reference evidence="15 16" key="1">
    <citation type="submission" date="2017-01" db="EMBL/GenBank/DDBJ databases">
        <title>Genomic analysis of Xuhuaishuia manganoxidans DY6-4.</title>
        <authorList>
            <person name="Wang X."/>
        </authorList>
    </citation>
    <scope>NUCLEOTIDE SEQUENCE [LARGE SCALE GENOMIC DNA]</scope>
    <source>
        <strain evidence="15 16">DY6-4</strain>
    </source>
</reference>
<keyword evidence="13" id="KW-0902">Two-component regulatory system</keyword>
<dbReference type="STRING" id="1267768.BV394_00730"/>
<dbReference type="PRINTS" id="PR00344">
    <property type="entry name" value="BCTRLSENSOR"/>
</dbReference>
<dbReference type="InterPro" id="IPR005467">
    <property type="entry name" value="His_kinase_dom"/>
</dbReference>
<dbReference type="InterPro" id="IPR004358">
    <property type="entry name" value="Sig_transdc_His_kin-like_C"/>
</dbReference>
<evidence type="ECO:0000256" key="7">
    <source>
        <dbReference type="ARBA" id="ARBA00022679"/>
    </source>
</evidence>
<evidence type="ECO:0000256" key="13">
    <source>
        <dbReference type="ARBA" id="ARBA00023012"/>
    </source>
</evidence>
<dbReference type="InterPro" id="IPR050980">
    <property type="entry name" value="2C_sensor_his_kinase"/>
</dbReference>